<dbReference type="EMBL" id="CAJNOT010002579">
    <property type="protein sequence ID" value="CAF1327571.1"/>
    <property type="molecule type" value="Genomic_DNA"/>
</dbReference>
<dbReference type="Gene3D" id="3.90.176.10">
    <property type="entry name" value="Toxin ADP-ribosyltransferase, Chain A, domain 1"/>
    <property type="match status" value="1"/>
</dbReference>
<dbReference type="InterPro" id="IPR011990">
    <property type="entry name" value="TPR-like_helical_dom_sf"/>
</dbReference>
<evidence type="ECO:0000313" key="1">
    <source>
        <dbReference type="EMBL" id="CAF1327571.1"/>
    </source>
</evidence>
<comment type="caution">
    <text evidence="1">The sequence shown here is derived from an EMBL/GenBank/DDBJ whole genome shotgun (WGS) entry which is preliminary data.</text>
</comment>
<dbReference type="Proteomes" id="UP000663864">
    <property type="component" value="Unassembled WGS sequence"/>
</dbReference>
<sequence length="428" mass="49316">MYSVLLKEILLELEYDDETAKQDFVDYCRYEYADNIATLRTIDRFEHDYCQDRVIYCSNDFYPTTSSQTDRTSSFHHHVIKVVCLLSCLSRSSFLSTSENATVAEIFVLRNDPDSVAVLFDIIIDGSMSRCPYAALTHNSAIADEEEILFSMHSVFRIQSIEENMNDGIWRVNLTMTHENDQQLHTLTDYIRKRIEGPTGWNRLENLLMEMGKWKMVKPLIEVSLASSLRDEDHRKQAYFHHQLGFINAMIGDYTMATKHYKESLAVRSPTDLLGLAMSHNGIGSTLEQQGHLSDAFDEYKCALSLINQLDQIDIEAISTVRNNIAGVLRHQGKLLEALHICNINYALNYPNINWKSIRINLSTQSYILKVLLFCVSLQKIIAFYFSNFRSSEIIKVRTLEGTAIRTRTIIQFEPVNFIAIMIKWQDS</sequence>
<dbReference type="AlphaFoldDB" id="A0A815FML6"/>
<dbReference type="Pfam" id="PF13424">
    <property type="entry name" value="TPR_12"/>
    <property type="match status" value="1"/>
</dbReference>
<dbReference type="SUPFAM" id="SSF56399">
    <property type="entry name" value="ADP-ribosylation"/>
    <property type="match status" value="1"/>
</dbReference>
<dbReference type="SUPFAM" id="SSF48452">
    <property type="entry name" value="TPR-like"/>
    <property type="match status" value="1"/>
</dbReference>
<evidence type="ECO:0000313" key="2">
    <source>
        <dbReference type="Proteomes" id="UP000663864"/>
    </source>
</evidence>
<organism evidence="1 2">
    <name type="scientific">Rotaria sordida</name>
    <dbReference type="NCBI Taxonomy" id="392033"/>
    <lineage>
        <taxon>Eukaryota</taxon>
        <taxon>Metazoa</taxon>
        <taxon>Spiralia</taxon>
        <taxon>Gnathifera</taxon>
        <taxon>Rotifera</taxon>
        <taxon>Eurotatoria</taxon>
        <taxon>Bdelloidea</taxon>
        <taxon>Philodinida</taxon>
        <taxon>Philodinidae</taxon>
        <taxon>Rotaria</taxon>
    </lineage>
</organism>
<protein>
    <submittedName>
        <fullName evidence="1">Uncharacterized protein</fullName>
    </submittedName>
</protein>
<feature type="non-terminal residue" evidence="1">
    <location>
        <position position="1"/>
    </location>
</feature>
<proteinExistence type="predicted"/>
<dbReference type="Gene3D" id="1.25.40.10">
    <property type="entry name" value="Tetratricopeptide repeat domain"/>
    <property type="match status" value="1"/>
</dbReference>
<accession>A0A815FML6</accession>
<gene>
    <name evidence="1" type="ORF">ZHD862_LOCUS29347</name>
</gene>
<reference evidence="1" key="1">
    <citation type="submission" date="2021-02" db="EMBL/GenBank/DDBJ databases">
        <authorList>
            <person name="Nowell W R."/>
        </authorList>
    </citation>
    <scope>NUCLEOTIDE SEQUENCE</scope>
</reference>
<name>A0A815FML6_9BILA</name>